<sequence length="128" mass="14773">MTESTPTITPTPPVPASRLSQLTESLKLEHQLLRAPFEQYKKTIRSNHRSMEKEEVASALAWCADNKTRFKKPKSKLEFQLRMQEFIELAREPEPPLMAESNEMEGHKEEHEPVTGDDCEAVVDDFEF</sequence>
<dbReference type="GO" id="GO:0005634">
    <property type="term" value="C:nucleus"/>
    <property type="evidence" value="ECO:0007669"/>
    <property type="project" value="TreeGrafter"/>
</dbReference>
<dbReference type="PROSITE" id="PS50897">
    <property type="entry name" value="CTLH"/>
    <property type="match status" value="1"/>
</dbReference>
<accession>A0A8S9PZK0</accession>
<evidence type="ECO:0000313" key="3">
    <source>
        <dbReference type="Proteomes" id="UP000712600"/>
    </source>
</evidence>
<dbReference type="PANTHER" id="PTHR12170:SF2">
    <property type="entry name" value="E3 UBIQUITIN-PROTEIN TRANSFERASE MAEA"/>
    <property type="match status" value="1"/>
</dbReference>
<reference evidence="2" key="1">
    <citation type="submission" date="2019-12" db="EMBL/GenBank/DDBJ databases">
        <title>Genome sequencing and annotation of Brassica cretica.</title>
        <authorList>
            <person name="Studholme D.J."/>
            <person name="Sarris P."/>
        </authorList>
    </citation>
    <scope>NUCLEOTIDE SEQUENCE</scope>
    <source>
        <strain evidence="2">PFS-109/04</strain>
        <tissue evidence="2">Leaf</tissue>
    </source>
</reference>
<dbReference type="InterPro" id="IPR045098">
    <property type="entry name" value="Fyv10_fam"/>
</dbReference>
<dbReference type="Proteomes" id="UP000712600">
    <property type="component" value="Unassembled WGS sequence"/>
</dbReference>
<organism evidence="2 3">
    <name type="scientific">Brassica cretica</name>
    <name type="common">Mustard</name>
    <dbReference type="NCBI Taxonomy" id="69181"/>
    <lineage>
        <taxon>Eukaryota</taxon>
        <taxon>Viridiplantae</taxon>
        <taxon>Streptophyta</taxon>
        <taxon>Embryophyta</taxon>
        <taxon>Tracheophyta</taxon>
        <taxon>Spermatophyta</taxon>
        <taxon>Magnoliopsida</taxon>
        <taxon>eudicotyledons</taxon>
        <taxon>Gunneridae</taxon>
        <taxon>Pentapetalae</taxon>
        <taxon>rosids</taxon>
        <taxon>malvids</taxon>
        <taxon>Brassicales</taxon>
        <taxon>Brassicaceae</taxon>
        <taxon>Brassiceae</taxon>
        <taxon>Brassica</taxon>
    </lineage>
</organism>
<gene>
    <name evidence="2" type="ORF">F2Q69_00049096</name>
</gene>
<dbReference type="GO" id="GO:0005737">
    <property type="term" value="C:cytoplasm"/>
    <property type="evidence" value="ECO:0007669"/>
    <property type="project" value="TreeGrafter"/>
</dbReference>
<dbReference type="InterPro" id="IPR024964">
    <property type="entry name" value="CTLH/CRA"/>
</dbReference>
<dbReference type="EMBL" id="QGKX02001347">
    <property type="protein sequence ID" value="KAF3526944.1"/>
    <property type="molecule type" value="Genomic_DNA"/>
</dbReference>
<dbReference type="GO" id="GO:0034657">
    <property type="term" value="C:GID complex"/>
    <property type="evidence" value="ECO:0007669"/>
    <property type="project" value="TreeGrafter"/>
</dbReference>
<feature type="domain" description="CTLH" evidence="1">
    <location>
        <begin position="55"/>
        <end position="97"/>
    </location>
</feature>
<dbReference type="InterPro" id="IPR006595">
    <property type="entry name" value="CTLH_C"/>
</dbReference>
<dbReference type="AlphaFoldDB" id="A0A8S9PZK0"/>
<proteinExistence type="predicted"/>
<dbReference type="PANTHER" id="PTHR12170">
    <property type="entry name" value="MACROPHAGE ERYTHROBLAST ATTACHER-RELATED"/>
    <property type="match status" value="1"/>
</dbReference>
<comment type="caution">
    <text evidence="2">The sequence shown here is derived from an EMBL/GenBank/DDBJ whole genome shotgun (WGS) entry which is preliminary data.</text>
</comment>
<protein>
    <recommendedName>
        <fullName evidence="1">CTLH domain-containing protein</fullName>
    </recommendedName>
</protein>
<dbReference type="GO" id="GO:0004842">
    <property type="term" value="F:ubiquitin-protein transferase activity"/>
    <property type="evidence" value="ECO:0007669"/>
    <property type="project" value="InterPro"/>
</dbReference>
<dbReference type="GO" id="GO:0043161">
    <property type="term" value="P:proteasome-mediated ubiquitin-dependent protein catabolic process"/>
    <property type="evidence" value="ECO:0007669"/>
    <property type="project" value="InterPro"/>
</dbReference>
<evidence type="ECO:0000259" key="1">
    <source>
        <dbReference type="PROSITE" id="PS50897"/>
    </source>
</evidence>
<dbReference type="Pfam" id="PF10607">
    <property type="entry name" value="CTLH"/>
    <property type="match status" value="1"/>
</dbReference>
<name>A0A8S9PZK0_BRACR</name>
<evidence type="ECO:0000313" key="2">
    <source>
        <dbReference type="EMBL" id="KAF3526944.1"/>
    </source>
</evidence>